<accession>A0A2P2NS83</accession>
<keyword evidence="1" id="KW-0812">Transmembrane</keyword>
<evidence type="ECO:0000256" key="1">
    <source>
        <dbReference type="SAM" id="Phobius"/>
    </source>
</evidence>
<organism evidence="2">
    <name type="scientific">Rhizophora mucronata</name>
    <name type="common">Asiatic mangrove</name>
    <dbReference type="NCBI Taxonomy" id="61149"/>
    <lineage>
        <taxon>Eukaryota</taxon>
        <taxon>Viridiplantae</taxon>
        <taxon>Streptophyta</taxon>
        <taxon>Embryophyta</taxon>
        <taxon>Tracheophyta</taxon>
        <taxon>Spermatophyta</taxon>
        <taxon>Magnoliopsida</taxon>
        <taxon>eudicotyledons</taxon>
        <taxon>Gunneridae</taxon>
        <taxon>Pentapetalae</taxon>
        <taxon>rosids</taxon>
        <taxon>fabids</taxon>
        <taxon>Malpighiales</taxon>
        <taxon>Rhizophoraceae</taxon>
        <taxon>Rhizophora</taxon>
    </lineage>
</organism>
<feature type="transmembrane region" description="Helical" evidence="1">
    <location>
        <begin position="6"/>
        <end position="31"/>
    </location>
</feature>
<proteinExistence type="predicted"/>
<keyword evidence="1" id="KW-0472">Membrane</keyword>
<name>A0A2P2NS83_RHIMU</name>
<protein>
    <submittedName>
        <fullName evidence="2">Uncharacterized protein</fullName>
    </submittedName>
</protein>
<sequence length="50" mass="5877">MARSDLGKWIISLCLHMIIMSMVTTIITTMLHSKKDFRGRPIKVLFSRWL</sequence>
<keyword evidence="1" id="KW-1133">Transmembrane helix</keyword>
<dbReference type="EMBL" id="GGEC01064884">
    <property type="protein sequence ID" value="MBX45368.1"/>
    <property type="molecule type" value="Transcribed_RNA"/>
</dbReference>
<evidence type="ECO:0000313" key="2">
    <source>
        <dbReference type="EMBL" id="MBX45368.1"/>
    </source>
</evidence>
<dbReference type="AlphaFoldDB" id="A0A2P2NS83"/>
<reference evidence="2" key="1">
    <citation type="submission" date="2018-02" db="EMBL/GenBank/DDBJ databases">
        <title>Rhizophora mucronata_Transcriptome.</title>
        <authorList>
            <person name="Meera S.P."/>
            <person name="Sreeshan A."/>
            <person name="Augustine A."/>
        </authorList>
    </citation>
    <scope>NUCLEOTIDE SEQUENCE</scope>
    <source>
        <tissue evidence="2">Leaf</tissue>
    </source>
</reference>